<proteinExistence type="predicted"/>
<dbReference type="Pfam" id="PF11205">
    <property type="entry name" value="DUF2987"/>
    <property type="match status" value="1"/>
</dbReference>
<sequence>MNKWIAPLCMLLCFQAQATEYRFSYSELYSKLKYSLKEEYTAVGTGVYFVNPTTQLPCSVEKSWMEKEAHYETLSFPPSGKLPLPLDGNLKSANPLVYVHTDSTTQCDYSVALVANEPYALDIHSDYLEVVIPEFQLLLEDISGMFSSWFAPTISGITLEFIELETGEVMLSNNQTLPITGHRAHITLADLKDGVVATLPTSPSRIMPYIQQ</sequence>
<feature type="signal peptide" evidence="1">
    <location>
        <begin position="1"/>
        <end position="18"/>
    </location>
</feature>
<protein>
    <submittedName>
        <fullName evidence="2">DUF2987 domain-containing protein</fullName>
    </submittedName>
</protein>
<keyword evidence="1" id="KW-0732">Signal</keyword>
<dbReference type="Proteomes" id="UP000809621">
    <property type="component" value="Unassembled WGS sequence"/>
</dbReference>
<evidence type="ECO:0000313" key="2">
    <source>
        <dbReference type="EMBL" id="MBM7035812.1"/>
    </source>
</evidence>
<gene>
    <name evidence="2" type="ORF">JQC93_05260</name>
</gene>
<dbReference type="RefSeq" id="WP_205157443.1">
    <property type="nucleotide sequence ID" value="NZ_JAFEUM010000002.1"/>
</dbReference>
<reference evidence="2 3" key="1">
    <citation type="submission" date="2021-02" db="EMBL/GenBank/DDBJ databases">
        <authorList>
            <person name="Park J.-S."/>
        </authorList>
    </citation>
    <scope>NUCLEOTIDE SEQUENCE [LARGE SCALE GENOMIC DNA]</scope>
    <source>
        <strain evidence="2 3">188UL20-2</strain>
    </source>
</reference>
<dbReference type="InterPro" id="IPR021370">
    <property type="entry name" value="DUF2987"/>
</dbReference>
<evidence type="ECO:0000313" key="3">
    <source>
        <dbReference type="Proteomes" id="UP000809621"/>
    </source>
</evidence>
<comment type="caution">
    <text evidence="2">The sequence shown here is derived from an EMBL/GenBank/DDBJ whole genome shotgun (WGS) entry which is preliminary data.</text>
</comment>
<name>A0ABS2HH62_9VIBR</name>
<organism evidence="2 3">
    <name type="scientific">Vibrio ulleungensis</name>
    <dbReference type="NCBI Taxonomy" id="2807619"/>
    <lineage>
        <taxon>Bacteria</taxon>
        <taxon>Pseudomonadati</taxon>
        <taxon>Pseudomonadota</taxon>
        <taxon>Gammaproteobacteria</taxon>
        <taxon>Vibrionales</taxon>
        <taxon>Vibrionaceae</taxon>
        <taxon>Vibrio</taxon>
    </lineage>
</organism>
<evidence type="ECO:0000256" key="1">
    <source>
        <dbReference type="SAM" id="SignalP"/>
    </source>
</evidence>
<keyword evidence="3" id="KW-1185">Reference proteome</keyword>
<accession>A0ABS2HH62</accession>
<dbReference type="EMBL" id="JAFEUM010000002">
    <property type="protein sequence ID" value="MBM7035812.1"/>
    <property type="molecule type" value="Genomic_DNA"/>
</dbReference>
<feature type="chain" id="PRO_5045442514" evidence="1">
    <location>
        <begin position="19"/>
        <end position="212"/>
    </location>
</feature>